<proteinExistence type="predicted"/>
<feature type="region of interest" description="Disordered" evidence="2">
    <location>
        <begin position="979"/>
        <end position="1018"/>
    </location>
</feature>
<feature type="compositionally biased region" description="Low complexity" evidence="2">
    <location>
        <begin position="578"/>
        <end position="590"/>
    </location>
</feature>
<evidence type="ECO:0000256" key="1">
    <source>
        <dbReference type="SAM" id="Coils"/>
    </source>
</evidence>
<keyword evidence="6" id="KW-1185">Reference proteome</keyword>
<feature type="compositionally biased region" description="Low complexity" evidence="2">
    <location>
        <begin position="678"/>
        <end position="694"/>
    </location>
</feature>
<feature type="coiled-coil region" evidence="1">
    <location>
        <begin position="124"/>
        <end position="309"/>
    </location>
</feature>
<feature type="region of interest" description="Disordered" evidence="2">
    <location>
        <begin position="819"/>
        <end position="876"/>
    </location>
</feature>
<evidence type="ECO:0000313" key="6">
    <source>
        <dbReference type="Proteomes" id="UP000747110"/>
    </source>
</evidence>
<dbReference type="Proteomes" id="UP000722791">
    <property type="component" value="Unassembled WGS sequence"/>
</dbReference>
<protein>
    <submittedName>
        <fullName evidence="4">Uncharacterized protein</fullName>
    </submittedName>
</protein>
<feature type="compositionally biased region" description="Basic and acidic residues" evidence="2">
    <location>
        <begin position="733"/>
        <end position="743"/>
    </location>
</feature>
<feature type="compositionally biased region" description="Polar residues" evidence="2">
    <location>
        <begin position="779"/>
        <end position="795"/>
    </location>
</feature>
<feature type="coiled-coil region" evidence="1">
    <location>
        <begin position="12"/>
        <end position="67"/>
    </location>
</feature>
<feature type="compositionally biased region" description="Low complexity" evidence="2">
    <location>
        <begin position="1074"/>
        <end position="1087"/>
    </location>
</feature>
<evidence type="ECO:0000313" key="3">
    <source>
        <dbReference type="EMBL" id="GIL73221.1"/>
    </source>
</evidence>
<feature type="compositionally biased region" description="Low complexity" evidence="2">
    <location>
        <begin position="500"/>
        <end position="510"/>
    </location>
</feature>
<feature type="compositionally biased region" description="Low complexity" evidence="2">
    <location>
        <begin position="825"/>
        <end position="848"/>
    </location>
</feature>
<dbReference type="PANTHER" id="PTHR45615">
    <property type="entry name" value="MYOSIN HEAVY CHAIN, NON-MUSCLE"/>
    <property type="match status" value="1"/>
</dbReference>
<accession>A0A8J4DBM9</accession>
<feature type="region of interest" description="Disordered" evidence="2">
    <location>
        <begin position="1059"/>
        <end position="1087"/>
    </location>
</feature>
<evidence type="ECO:0000313" key="5">
    <source>
        <dbReference type="Proteomes" id="UP000722791"/>
    </source>
</evidence>
<evidence type="ECO:0000313" key="4">
    <source>
        <dbReference type="EMBL" id="GIL99682.1"/>
    </source>
</evidence>
<sequence>MAQGGVPETHGHARLQAEIAAALERADRAEVQLRTATEESSRLSDRVELLHHELADAKRDLAKSREETVAVTALAATHGARAVELDREATGLREKSYQLEMDIATLGAERDRLRSELAGTYLTINDVTAVRSQLANQLEDAAKQLARSSAGAAAAEDRCKAEMQQLQLRLATSEAEFRALNHAKGTMHEDLQRARGEILALQAQLQEESRQREDQASECRRLQRELESVTEALVQVQRLQRSGVTKSEELEEELGRLRSAHLVLEADMQTAMERTEKLQEEVRLASERNAELVGQVNGLTANLRHLEVENARLTDGQAMLKVELEARAAEARAARGEAAELAADRARLLAAMQQQKSAAAEEELSRLRDALAASRVEVARLQKELTANDVVLADAESALVALVSEKEGLKQALNAALTSERVAIDAVEELKSQVATLASQEVSAQGTTGGTAADRAETLASASGVDQQRMISYLQSLSDTVATVGPSESGHEQSGAATPAVVSSGPGSTASSMAAAATAASVRVAGPGAQPPLPSRYPVHHALSASGSGSYRPPGNNDAWETMSASGTDRSRKENSSVDDAAASAPAGVPSATSLVVASLSLAMGTQPELSTTASAKNVVELPILIASATSVTGASGNSVDAALPSKGVRPTSPRRVTSTGRSNFQEEGIHITGGGTTDDTTSSNFSTCNSKSSPRSGCSGASPTVVVTNVVGTANVVSSAPRISHLPPRSPQRSDIREHEDTSSSEPSLGHGDISSLLQPSVGPNPMPGSAAAGSIFTAASKTQPQSRPLTSSVLPDFTPMPPAEAYRTPARASINLSPYQSVPPASTASGTTSPAGGYTTATSSGPSPGGATGASVPAASTFREPDMPASPRLSRTVVSADTGSMLQSNVYRSPMRVSLIAPRTGATEGNDRASATSYWQPGLGATAAGSSSPMISPRVMLETRMLSRAVRPSADALSSPLRTSGIIPSFVASGEPGVASPQLTPSCDSSVIRGPSVPTSASSQNQQHNRPQQHTLPLSHRKVAHTVDTQQPDASTFPSPFASGNAAAVVASPRTSGAVGVLSPSSPPPGISAPTAASPRTSGTVDVTADVASPPPPSSVASLEFPTRHISQEQQHSDDNRTYVPRTSFSLAVSRRTTLTQGAGLVGAEAISAPVPTTDDRPVLQSPKPMADKVAVPTVKEASPTVAYVNPALLPPAPSEEDEALLKRLAAMDDALRAIGAI</sequence>
<keyword evidence="1" id="KW-0175">Coiled coil</keyword>
<organism evidence="4 5">
    <name type="scientific">Volvox reticuliferus</name>
    <dbReference type="NCBI Taxonomy" id="1737510"/>
    <lineage>
        <taxon>Eukaryota</taxon>
        <taxon>Viridiplantae</taxon>
        <taxon>Chlorophyta</taxon>
        <taxon>core chlorophytes</taxon>
        <taxon>Chlorophyceae</taxon>
        <taxon>CS clade</taxon>
        <taxon>Chlamydomonadales</taxon>
        <taxon>Volvocaceae</taxon>
        <taxon>Volvox</taxon>
    </lineage>
</organism>
<comment type="caution">
    <text evidence="4">The sequence shown here is derived from an EMBL/GenBank/DDBJ whole genome shotgun (WGS) entry which is preliminary data.</text>
</comment>
<name>A0A8J4DBM9_9CHLO</name>
<feature type="compositionally biased region" description="Polar residues" evidence="2">
    <location>
        <begin position="999"/>
        <end position="1018"/>
    </location>
</feature>
<dbReference type="OrthoDB" id="10497271at2759"/>
<evidence type="ECO:0000256" key="2">
    <source>
        <dbReference type="SAM" id="MobiDB-lite"/>
    </source>
</evidence>
<dbReference type="PANTHER" id="PTHR45615:SF66">
    <property type="entry name" value="CARD DOMAIN-CONTAINING PROTEIN"/>
    <property type="match status" value="1"/>
</dbReference>
<dbReference type="AlphaFoldDB" id="A0A8J4DBM9"/>
<feature type="region of interest" description="Disordered" evidence="2">
    <location>
        <begin position="527"/>
        <end position="590"/>
    </location>
</feature>
<feature type="region of interest" description="Disordered" evidence="2">
    <location>
        <begin position="635"/>
        <end position="703"/>
    </location>
</feature>
<dbReference type="EMBL" id="BNCP01000004">
    <property type="protein sequence ID" value="GIL73221.1"/>
    <property type="molecule type" value="Genomic_DNA"/>
</dbReference>
<dbReference type="EMBL" id="BNCQ01000006">
    <property type="protein sequence ID" value="GIL99682.1"/>
    <property type="molecule type" value="Genomic_DNA"/>
</dbReference>
<feature type="compositionally biased region" description="Polar residues" evidence="2">
    <location>
        <begin position="655"/>
        <end position="666"/>
    </location>
</feature>
<feature type="region of interest" description="Disordered" evidence="2">
    <location>
        <begin position="720"/>
        <end position="806"/>
    </location>
</feature>
<dbReference type="Proteomes" id="UP000747110">
    <property type="component" value="Unassembled WGS sequence"/>
</dbReference>
<feature type="region of interest" description="Disordered" evidence="2">
    <location>
        <begin position="482"/>
        <end position="510"/>
    </location>
</feature>
<reference evidence="4" key="1">
    <citation type="journal article" date="2021" name="Proc. Natl. Acad. Sci. U.S.A.">
        <title>Three genomes in the algal genus Volvox reveal the fate of a haploid sex-determining region after a transition to homothallism.</title>
        <authorList>
            <person name="Yamamoto K."/>
            <person name="Hamaji T."/>
            <person name="Kawai-Toyooka H."/>
            <person name="Matsuzaki R."/>
            <person name="Takahashi F."/>
            <person name="Nishimura Y."/>
            <person name="Kawachi M."/>
            <person name="Noguchi H."/>
            <person name="Minakuchi Y."/>
            <person name="Umen J.G."/>
            <person name="Toyoda A."/>
            <person name="Nozaki H."/>
        </authorList>
    </citation>
    <scope>NUCLEOTIDE SEQUENCE</scope>
    <source>
        <strain evidence="4">NIES-3785</strain>
        <strain evidence="3">NIES-3786</strain>
    </source>
</reference>
<gene>
    <name evidence="3" type="ORF">Vretifemale_3232</name>
    <name evidence="4" type="ORF">Vretimale_4831</name>
</gene>
<feature type="coiled-coil region" evidence="1">
    <location>
        <begin position="350"/>
        <end position="412"/>
    </location>
</feature>